<evidence type="ECO:0000256" key="6">
    <source>
        <dbReference type="ARBA" id="ARBA00022932"/>
    </source>
</evidence>
<feature type="domain" description="DNA polymerase III delta subunit-like C-terminal" evidence="10">
    <location>
        <begin position="214"/>
        <end position="333"/>
    </location>
</feature>
<reference evidence="12" key="1">
    <citation type="submission" date="2017-07" db="EMBL/GenBank/DDBJ databases">
        <title>Draft genome sequence of Effusibacillus lacus strain skLN1.</title>
        <authorList>
            <person name="Watanabe M."/>
            <person name="Kojima H."/>
            <person name="Fukui M."/>
        </authorList>
    </citation>
    <scope>NUCLEOTIDE SEQUENCE [LARGE SCALE GENOMIC DNA]</scope>
    <source>
        <strain evidence="12">skLN1</strain>
    </source>
</reference>
<accession>A0A292YNA9</accession>
<dbReference type="SUPFAM" id="SSF52540">
    <property type="entry name" value="P-loop containing nucleoside triphosphate hydrolases"/>
    <property type="match status" value="1"/>
</dbReference>
<dbReference type="Proteomes" id="UP000217785">
    <property type="component" value="Unassembled WGS sequence"/>
</dbReference>
<evidence type="ECO:0000256" key="4">
    <source>
        <dbReference type="ARBA" id="ARBA00022695"/>
    </source>
</evidence>
<dbReference type="SUPFAM" id="SSF48019">
    <property type="entry name" value="post-AAA+ oligomerization domain-like"/>
    <property type="match status" value="1"/>
</dbReference>
<dbReference type="NCBIfam" id="TIGR01128">
    <property type="entry name" value="holA"/>
    <property type="match status" value="1"/>
</dbReference>
<organism evidence="11 12">
    <name type="scientific">Effusibacillus lacus</name>
    <dbReference type="NCBI Taxonomy" id="1348429"/>
    <lineage>
        <taxon>Bacteria</taxon>
        <taxon>Bacillati</taxon>
        <taxon>Bacillota</taxon>
        <taxon>Bacilli</taxon>
        <taxon>Bacillales</taxon>
        <taxon>Alicyclobacillaceae</taxon>
        <taxon>Effusibacillus</taxon>
    </lineage>
</organism>
<dbReference type="Pfam" id="PF06144">
    <property type="entry name" value="DNA_pol3_delta"/>
    <property type="match status" value="1"/>
</dbReference>
<dbReference type="InterPro" id="IPR010372">
    <property type="entry name" value="DNA_pol3_delta_N"/>
</dbReference>
<comment type="caution">
    <text evidence="11">The sequence shown here is derived from an EMBL/GenBank/DDBJ whole genome shotgun (WGS) entry which is preliminary data.</text>
</comment>
<feature type="domain" description="DNA polymerase III delta N-terminal" evidence="9">
    <location>
        <begin position="19"/>
        <end position="141"/>
    </location>
</feature>
<evidence type="ECO:0000259" key="9">
    <source>
        <dbReference type="Pfam" id="PF06144"/>
    </source>
</evidence>
<evidence type="ECO:0000256" key="1">
    <source>
        <dbReference type="ARBA" id="ARBA00012417"/>
    </source>
</evidence>
<dbReference type="Pfam" id="PF21694">
    <property type="entry name" value="DNA_pol3_delta_C"/>
    <property type="match status" value="1"/>
</dbReference>
<dbReference type="AlphaFoldDB" id="A0A292YNA9"/>
<dbReference type="InterPro" id="IPR005790">
    <property type="entry name" value="DNA_polIII_delta"/>
</dbReference>
<keyword evidence="12" id="KW-1185">Reference proteome</keyword>
<name>A0A292YNA9_9BACL</name>
<dbReference type="PANTHER" id="PTHR34388:SF1">
    <property type="entry name" value="DNA POLYMERASE III SUBUNIT DELTA"/>
    <property type="match status" value="1"/>
</dbReference>
<evidence type="ECO:0000256" key="8">
    <source>
        <dbReference type="ARBA" id="ARBA00049244"/>
    </source>
</evidence>
<protein>
    <recommendedName>
        <fullName evidence="2">DNA polymerase III subunit delta</fullName>
        <ecNumber evidence="1">2.7.7.7</ecNumber>
    </recommendedName>
</protein>
<dbReference type="Gene3D" id="1.10.8.60">
    <property type="match status" value="1"/>
</dbReference>
<evidence type="ECO:0000313" key="12">
    <source>
        <dbReference type="Proteomes" id="UP000217785"/>
    </source>
</evidence>
<dbReference type="InterPro" id="IPR008921">
    <property type="entry name" value="DNA_pol3_clamp-load_cplx_C"/>
</dbReference>
<keyword evidence="6" id="KW-0239">DNA-directed DNA polymerase</keyword>
<dbReference type="InterPro" id="IPR048466">
    <property type="entry name" value="DNA_pol3_delta-like_C"/>
</dbReference>
<evidence type="ECO:0000256" key="2">
    <source>
        <dbReference type="ARBA" id="ARBA00017703"/>
    </source>
</evidence>
<keyword evidence="4" id="KW-0548">Nucleotidyltransferase</keyword>
<evidence type="ECO:0000256" key="7">
    <source>
        <dbReference type="ARBA" id="ARBA00034754"/>
    </source>
</evidence>
<dbReference type="Gene3D" id="3.40.50.300">
    <property type="entry name" value="P-loop containing nucleotide triphosphate hydrolases"/>
    <property type="match status" value="1"/>
</dbReference>
<keyword evidence="5" id="KW-0235">DNA replication</keyword>
<proteinExistence type="inferred from homology"/>
<evidence type="ECO:0000259" key="10">
    <source>
        <dbReference type="Pfam" id="PF21694"/>
    </source>
</evidence>
<keyword evidence="3" id="KW-0808">Transferase</keyword>
<comment type="catalytic activity">
    <reaction evidence="8">
        <text>DNA(n) + a 2'-deoxyribonucleoside 5'-triphosphate = DNA(n+1) + diphosphate</text>
        <dbReference type="Rhea" id="RHEA:22508"/>
        <dbReference type="Rhea" id="RHEA-COMP:17339"/>
        <dbReference type="Rhea" id="RHEA-COMP:17340"/>
        <dbReference type="ChEBI" id="CHEBI:33019"/>
        <dbReference type="ChEBI" id="CHEBI:61560"/>
        <dbReference type="ChEBI" id="CHEBI:173112"/>
        <dbReference type="EC" id="2.7.7.7"/>
    </reaction>
</comment>
<dbReference type="RefSeq" id="WP_165912743.1">
    <property type="nucleotide sequence ID" value="NZ_BDUF01000061.1"/>
</dbReference>
<dbReference type="EC" id="2.7.7.7" evidence="1"/>
<evidence type="ECO:0000313" key="11">
    <source>
        <dbReference type="EMBL" id="GAX90676.1"/>
    </source>
</evidence>
<dbReference type="GO" id="GO:0003677">
    <property type="term" value="F:DNA binding"/>
    <property type="evidence" value="ECO:0007669"/>
    <property type="project" value="InterPro"/>
</dbReference>
<dbReference type="GO" id="GO:0006261">
    <property type="term" value="P:DNA-templated DNA replication"/>
    <property type="evidence" value="ECO:0007669"/>
    <property type="project" value="TreeGrafter"/>
</dbReference>
<sequence length="342" mass="38911">MSYREIMQEIKQGVIRPIYVLYGTEQLLIREVVEAIEQAVNPGDSLNTLRFHCDETPVQVAVQEAETLPFLNDRRLVIVQNAVFFTGSKSARNDHDLDMLLRYLENPASTSTLILTVYADKLDERKKITKAAQKSGKVVPFFPLKEQELLDWILARTSRARVAITREAIARLVLTSGSSLSFLSTELNKLSLYAGENGTIDEETVDLLASRTLEQDIFVFVDEVVRLRTEQALRLMEDLIKNKQAPIYLLFMITRQVRIMLQVKIQSVRGLSSQQIAGLIGVHPYACKVAGEQAKRYTKLELETLLMELADIDYKIKTGKTEDRQALEMFLLTMPRKVKSVM</sequence>
<evidence type="ECO:0000256" key="3">
    <source>
        <dbReference type="ARBA" id="ARBA00022679"/>
    </source>
</evidence>
<dbReference type="GO" id="GO:0003887">
    <property type="term" value="F:DNA-directed DNA polymerase activity"/>
    <property type="evidence" value="ECO:0007669"/>
    <property type="project" value="UniProtKB-KW"/>
</dbReference>
<dbReference type="PANTHER" id="PTHR34388">
    <property type="entry name" value="DNA POLYMERASE III SUBUNIT DELTA"/>
    <property type="match status" value="1"/>
</dbReference>
<dbReference type="InterPro" id="IPR027417">
    <property type="entry name" value="P-loop_NTPase"/>
</dbReference>
<gene>
    <name evidence="11" type="ORF">EFBL_2314</name>
</gene>
<evidence type="ECO:0000256" key="5">
    <source>
        <dbReference type="ARBA" id="ARBA00022705"/>
    </source>
</evidence>
<dbReference type="Gene3D" id="1.20.272.10">
    <property type="match status" value="1"/>
</dbReference>
<comment type="similarity">
    <text evidence="7">Belongs to the DNA polymerase HolA subunit family.</text>
</comment>
<dbReference type="EMBL" id="BDUF01000061">
    <property type="protein sequence ID" value="GAX90676.1"/>
    <property type="molecule type" value="Genomic_DNA"/>
</dbReference>
<dbReference type="GO" id="GO:0009360">
    <property type="term" value="C:DNA polymerase III complex"/>
    <property type="evidence" value="ECO:0007669"/>
    <property type="project" value="InterPro"/>
</dbReference>